<evidence type="ECO:0000313" key="1">
    <source>
        <dbReference type="EMBL" id="BAS21530.1"/>
    </source>
</evidence>
<accession>A0A0K2S3V2</accession>
<dbReference type="Pfam" id="PF06931">
    <property type="entry name" value="Adeno_E4_ORF3"/>
    <property type="match status" value="1"/>
</dbReference>
<dbReference type="Proteomes" id="UP000153940">
    <property type="component" value="Segment"/>
</dbReference>
<gene>
    <name evidence="1" type="primary">E4</name>
</gene>
<organism evidence="1">
    <name type="scientific">Human mastadenovirus D</name>
    <dbReference type="NCBI Taxonomy" id="130310"/>
    <lineage>
        <taxon>Viruses</taxon>
        <taxon>Varidnaviria</taxon>
        <taxon>Bamfordvirae</taxon>
        <taxon>Preplasmiviricota</taxon>
        <taxon>Polisuviricotina</taxon>
        <taxon>Pharingeaviricetes</taxon>
        <taxon>Rowavirales</taxon>
        <taxon>Adenoviridae</taxon>
        <taxon>Mastadenovirus</taxon>
        <taxon>Mastadenovirus dominans</taxon>
    </lineage>
</organism>
<proteinExistence type="predicted"/>
<dbReference type="Gene3D" id="3.30.70.2870">
    <property type="entry name" value="Mastadenovirus E4 ORF3"/>
    <property type="match status" value="1"/>
</dbReference>
<protein>
    <submittedName>
        <fullName evidence="1">ORF 3</fullName>
    </submittedName>
</protein>
<dbReference type="EMBL" id="LC066535">
    <property type="protein sequence ID" value="BAS21530.1"/>
    <property type="molecule type" value="Genomic_DNA"/>
</dbReference>
<dbReference type="InterPro" id="IPR009699">
    <property type="entry name" value="Mastadenovirus_E4/Orf3"/>
</dbReference>
<sequence>MKVCLIMKVEGALWELFHMCGVDLHQQFVKIIQGWKNENYLGMVQECNLMIDEIDGGPAFNVILMLDVRVEPLLEATVEHLENRVGFDLAVCFHQHSGGERCHLRDLHFIVLRDRLE</sequence>
<dbReference type="InterPro" id="IPR038368">
    <property type="entry name" value="Mastadenovirus_E4/Orf3_sf"/>
</dbReference>
<name>A0A0K2S3V2_9ADEN</name>
<reference evidence="1" key="1">
    <citation type="submission" date="2015-07" db="EMBL/GenBank/DDBJ databases">
        <title>Complete genome sequence of novel recombinant human adenovirus D.</title>
        <authorList>
            <person name="Hiroi S."/>
            <person name="Komano J."/>
            <person name="Morikawa S."/>
            <person name="Kase T."/>
        </authorList>
    </citation>
    <scope>NUCLEOTIDE SEQUENCE [LARGE SCALE GENOMIC DNA]</scope>
    <source>
        <strain evidence="1">Human/JPN/OIPH23/2011/82[P56H15F37]</strain>
    </source>
</reference>